<reference evidence="1" key="1">
    <citation type="journal article" date="2021" name="PeerJ">
        <title>Extensive microbial diversity within the chicken gut microbiome revealed by metagenomics and culture.</title>
        <authorList>
            <person name="Gilroy R."/>
            <person name="Ravi A."/>
            <person name="Getino M."/>
            <person name="Pursley I."/>
            <person name="Horton D.L."/>
            <person name="Alikhan N.F."/>
            <person name="Baker D."/>
            <person name="Gharbi K."/>
            <person name="Hall N."/>
            <person name="Watson M."/>
            <person name="Adriaenssens E.M."/>
            <person name="Foster-Nyarko E."/>
            <person name="Jarju S."/>
            <person name="Secka A."/>
            <person name="Antonio M."/>
            <person name="Oren A."/>
            <person name="Chaudhuri R.R."/>
            <person name="La Ragione R."/>
            <person name="Hildebrand F."/>
            <person name="Pallen M.J."/>
        </authorList>
    </citation>
    <scope>NUCLEOTIDE SEQUENCE</scope>
    <source>
        <strain evidence="1">CHK195-6426</strain>
    </source>
</reference>
<organism evidence="1 2">
    <name type="scientific">Candidatus Acetatifactor stercoripullorum</name>
    <dbReference type="NCBI Taxonomy" id="2838414"/>
    <lineage>
        <taxon>Bacteria</taxon>
        <taxon>Bacillati</taxon>
        <taxon>Bacillota</taxon>
        <taxon>Clostridia</taxon>
        <taxon>Lachnospirales</taxon>
        <taxon>Lachnospiraceae</taxon>
        <taxon>Acetatifactor</taxon>
    </lineage>
</organism>
<dbReference type="EMBL" id="DXGH01000073">
    <property type="protein sequence ID" value="HIW82659.1"/>
    <property type="molecule type" value="Genomic_DNA"/>
</dbReference>
<dbReference type="AlphaFoldDB" id="A0A9D1R826"/>
<gene>
    <name evidence="1" type="ORF">H9742_14255</name>
</gene>
<reference evidence="1" key="2">
    <citation type="submission" date="2021-04" db="EMBL/GenBank/DDBJ databases">
        <authorList>
            <person name="Gilroy R."/>
        </authorList>
    </citation>
    <scope>NUCLEOTIDE SEQUENCE</scope>
    <source>
        <strain evidence="1">CHK195-6426</strain>
    </source>
</reference>
<name>A0A9D1R826_9FIRM</name>
<dbReference type="Proteomes" id="UP000824265">
    <property type="component" value="Unassembled WGS sequence"/>
</dbReference>
<evidence type="ECO:0000313" key="1">
    <source>
        <dbReference type="EMBL" id="HIW82659.1"/>
    </source>
</evidence>
<evidence type="ECO:0000313" key="2">
    <source>
        <dbReference type="Proteomes" id="UP000824265"/>
    </source>
</evidence>
<proteinExistence type="predicted"/>
<accession>A0A9D1R826</accession>
<protein>
    <submittedName>
        <fullName evidence="1">Uncharacterized protein</fullName>
    </submittedName>
</protein>
<comment type="caution">
    <text evidence="1">The sequence shown here is derived from an EMBL/GenBank/DDBJ whole genome shotgun (WGS) entry which is preliminary data.</text>
</comment>
<sequence>MFLKITLIAANPVTDATSEYTVLSSAGKWIIVGTITVGSSTSAPVLKLVNSGTQLAIYTLGDLGKNINVVCRVDKIY</sequence>